<evidence type="ECO:0000313" key="11">
    <source>
        <dbReference type="EMBL" id="USS01312.1"/>
    </source>
</evidence>
<evidence type="ECO:0000256" key="9">
    <source>
        <dbReference type="PIRSR" id="PIRSR032067-1"/>
    </source>
</evidence>
<comment type="function">
    <text evidence="2">Exopeptidase that catalyzes the hydrolytic cleavage of multi-L-arginyl-poly-L-aspartic acid (cyanophycin; a water-insoluble reserve polymer) into aspartate-arginine dipeptides.</text>
</comment>
<dbReference type="GeneID" id="303561021"/>
<dbReference type="Pfam" id="PF03575">
    <property type="entry name" value="Peptidase_S51"/>
    <property type="match status" value="1"/>
</dbReference>
<dbReference type="GO" id="GO:0008241">
    <property type="term" value="F:peptidyl-dipeptidase activity"/>
    <property type="evidence" value="ECO:0007669"/>
    <property type="project" value="UniProtKB-EC"/>
</dbReference>
<dbReference type="EC" id="3.4.15.6" evidence="4"/>
<sequence>MREKISGNLIIIGGAEDKEGDKEILKKVCNSIDKDKDTILIATIATEYPKEALQKYTKVFNGLGVKNIQNLDITNRNQSFDKKNIENIDKANLIFFTGGDQLRITSLVGGTPIYDGLKRASERGCIIVGTSAGASVMSDTMIVQGEDEESPRKCTLKMSPGLGFVDNVIIDQHFAQRGRIGRLLTGIAQNPEVLGIGIDEDTAIVVTDTGIAEVIGTGAVYFVDASCITHSNVSEQHGDEVLSMFNVKLHVLNEGKKFNLLKKSPFEEENCRYENDKN</sequence>
<dbReference type="GO" id="GO:0004180">
    <property type="term" value="F:carboxypeptidase activity"/>
    <property type="evidence" value="ECO:0007669"/>
    <property type="project" value="UniProtKB-KW"/>
</dbReference>
<dbReference type="OrthoDB" id="9799980at2"/>
<proteinExistence type="inferred from homology"/>
<feature type="active site" description="Charge relay system" evidence="9">
    <location>
        <position position="131"/>
    </location>
</feature>
<keyword evidence="7 11" id="KW-0378">Hydrolase</keyword>
<dbReference type="KEGG" id="csep:CP523_10050"/>
<keyword evidence="8" id="KW-0720">Serine protease</keyword>
<feature type="active site" description="Charge relay system" evidence="9">
    <location>
        <position position="200"/>
    </location>
</feature>
<evidence type="ECO:0000256" key="3">
    <source>
        <dbReference type="ARBA" id="ARBA00006534"/>
    </source>
</evidence>
<dbReference type="NCBIfam" id="TIGR02069">
    <property type="entry name" value="cyanophycinase"/>
    <property type="match status" value="1"/>
</dbReference>
<dbReference type="EMBL" id="CP099799">
    <property type="protein sequence ID" value="USS01312.1"/>
    <property type="molecule type" value="Genomic_DNA"/>
</dbReference>
<dbReference type="GO" id="GO:0008236">
    <property type="term" value="F:serine-type peptidase activity"/>
    <property type="evidence" value="ECO:0007669"/>
    <property type="project" value="UniProtKB-KW"/>
</dbReference>
<dbReference type="CDD" id="cd03145">
    <property type="entry name" value="GAT1_cyanophycinase"/>
    <property type="match status" value="1"/>
</dbReference>
<comment type="catalytic activity">
    <reaction evidence="1">
        <text>[L-4-(L-arginin-2-N-yl)aspartate](n) + H2O = [L-4-(L-arginin-2-N-yl)aspartate](n-1) + L-4-(L-arginin-2-N-yl)aspartate</text>
        <dbReference type="Rhea" id="RHEA:12845"/>
        <dbReference type="Rhea" id="RHEA-COMP:13728"/>
        <dbReference type="Rhea" id="RHEA-COMP:13734"/>
        <dbReference type="ChEBI" id="CHEBI:15377"/>
        <dbReference type="ChEBI" id="CHEBI:137986"/>
        <dbReference type="ChEBI" id="CHEBI:137991"/>
        <dbReference type="EC" id="3.4.15.6"/>
    </reaction>
</comment>
<comment type="similarity">
    <text evidence="3">Belongs to the peptidase S51 family.</text>
</comment>
<dbReference type="PANTHER" id="PTHR36175">
    <property type="entry name" value="CYANOPHYCINASE"/>
    <property type="match status" value="1"/>
</dbReference>
<dbReference type="Proteomes" id="UP000280586">
    <property type="component" value="Chromosome"/>
</dbReference>
<dbReference type="SUPFAM" id="SSF52317">
    <property type="entry name" value="Class I glutamine amidotransferase-like"/>
    <property type="match status" value="1"/>
</dbReference>
<evidence type="ECO:0000256" key="7">
    <source>
        <dbReference type="ARBA" id="ARBA00022801"/>
    </source>
</evidence>
<evidence type="ECO:0000256" key="5">
    <source>
        <dbReference type="ARBA" id="ARBA00015719"/>
    </source>
</evidence>
<keyword evidence="13" id="KW-1185">Reference proteome</keyword>
<reference evidence="11" key="2">
    <citation type="submission" date="2022-06" db="EMBL/GenBank/DDBJ databases">
        <authorList>
            <person name="Holder M.E."/>
            <person name="Ajami N.J."/>
            <person name="Petrosino J.F."/>
        </authorList>
    </citation>
    <scope>NUCLEOTIDE SEQUENCE</scope>
    <source>
        <strain evidence="11">RMA 8861</strain>
    </source>
</reference>
<dbReference type="EMBL" id="CP023671">
    <property type="protein sequence ID" value="AYE34716.1"/>
    <property type="molecule type" value="Genomic_DNA"/>
</dbReference>
<evidence type="ECO:0000313" key="13">
    <source>
        <dbReference type="Proteomes" id="UP001055437"/>
    </source>
</evidence>
<organism evidence="10 12">
    <name type="scientific">Clostridium septicum</name>
    <dbReference type="NCBI Taxonomy" id="1504"/>
    <lineage>
        <taxon>Bacteria</taxon>
        <taxon>Bacillati</taxon>
        <taxon>Bacillota</taxon>
        <taxon>Clostridia</taxon>
        <taxon>Eubacteriales</taxon>
        <taxon>Clostridiaceae</taxon>
        <taxon>Clostridium</taxon>
    </lineage>
</organism>
<evidence type="ECO:0000256" key="6">
    <source>
        <dbReference type="ARBA" id="ARBA00022670"/>
    </source>
</evidence>
<evidence type="ECO:0000256" key="1">
    <source>
        <dbReference type="ARBA" id="ARBA00001092"/>
    </source>
</evidence>
<name>A0A9N7JMV9_CLOSE</name>
<keyword evidence="6" id="KW-0645">Protease</keyword>
<dbReference type="RefSeq" id="WP_066676571.1">
    <property type="nucleotide sequence ID" value="NZ_CABMIZ010000017.1"/>
</dbReference>
<feature type="active site" description="Charge relay system" evidence="9">
    <location>
        <position position="173"/>
    </location>
</feature>
<evidence type="ECO:0000256" key="4">
    <source>
        <dbReference type="ARBA" id="ARBA00013115"/>
    </source>
</evidence>
<keyword evidence="11" id="KW-0121">Carboxypeptidase</keyword>
<dbReference type="AlphaFoldDB" id="A0A9N7JMV9"/>
<dbReference type="PANTHER" id="PTHR36175:SF1">
    <property type="entry name" value="CYANOPHYCINASE"/>
    <property type="match status" value="1"/>
</dbReference>
<dbReference type="InterPro" id="IPR011811">
    <property type="entry name" value="Peptidase_S51_cyanophycinase"/>
</dbReference>
<dbReference type="Proteomes" id="UP001055437">
    <property type="component" value="Chromosome"/>
</dbReference>
<dbReference type="PIRSF" id="PIRSF032067">
    <property type="entry name" value="Cyanophycinase"/>
    <property type="match status" value="1"/>
</dbReference>
<evidence type="ECO:0000256" key="2">
    <source>
        <dbReference type="ARBA" id="ARBA00002039"/>
    </source>
</evidence>
<evidence type="ECO:0000256" key="8">
    <source>
        <dbReference type="ARBA" id="ARBA00022825"/>
    </source>
</evidence>
<evidence type="ECO:0000313" key="10">
    <source>
        <dbReference type="EMBL" id="AYE34716.1"/>
    </source>
</evidence>
<dbReference type="GO" id="GO:0006508">
    <property type="term" value="P:proteolysis"/>
    <property type="evidence" value="ECO:0007669"/>
    <property type="project" value="UniProtKB-KW"/>
</dbReference>
<gene>
    <name evidence="10" type="ORF">CP523_10050</name>
    <name evidence="11" type="ORF">NH397_02390</name>
</gene>
<reference evidence="10 12" key="1">
    <citation type="submission" date="2017-09" db="EMBL/GenBank/DDBJ databases">
        <authorList>
            <person name="Thomas P."/>
            <person name="Seyboldt C."/>
        </authorList>
    </citation>
    <scope>NUCLEOTIDE SEQUENCE [LARGE SCALE GENOMIC DNA]</scope>
    <source>
        <strain evidence="10 12">DSM 7534</strain>
    </source>
</reference>
<dbReference type="InterPro" id="IPR005320">
    <property type="entry name" value="Peptidase_S51"/>
</dbReference>
<accession>A0A9N7JMV9</accession>
<dbReference type="InterPro" id="IPR029062">
    <property type="entry name" value="Class_I_gatase-like"/>
</dbReference>
<protein>
    <recommendedName>
        <fullName evidence="5">Cyanophycinase</fullName>
        <ecNumber evidence="4">3.4.15.6</ecNumber>
    </recommendedName>
</protein>
<evidence type="ECO:0000313" key="12">
    <source>
        <dbReference type="Proteomes" id="UP000280586"/>
    </source>
</evidence>
<dbReference type="Gene3D" id="3.40.50.880">
    <property type="match status" value="1"/>
</dbReference>